<reference evidence="1" key="1">
    <citation type="submission" date="2022-11" db="UniProtKB">
        <authorList>
            <consortium name="EnsemblMetazoa"/>
        </authorList>
    </citation>
    <scope>IDENTIFICATION</scope>
</reference>
<protein>
    <submittedName>
        <fullName evidence="1">Uncharacterized protein</fullName>
    </submittedName>
</protein>
<accession>A0A913Z2C5</accession>
<proteinExistence type="predicted"/>
<dbReference type="Proteomes" id="UP000887568">
    <property type="component" value="Unplaced"/>
</dbReference>
<dbReference type="Gene3D" id="3.40.50.1110">
    <property type="entry name" value="SGNH hydrolase"/>
    <property type="match status" value="1"/>
</dbReference>
<dbReference type="SUPFAM" id="SSF56672">
    <property type="entry name" value="DNA/RNA polymerases"/>
    <property type="match status" value="1"/>
</dbReference>
<dbReference type="PANTHER" id="PTHR33050:SF7">
    <property type="entry name" value="RIBONUCLEASE H"/>
    <property type="match status" value="1"/>
</dbReference>
<dbReference type="AlphaFoldDB" id="A0A913Z2C5"/>
<dbReference type="OMA" id="SKPRLCC"/>
<keyword evidence="2" id="KW-1185">Reference proteome</keyword>
<evidence type="ECO:0000313" key="1">
    <source>
        <dbReference type="EnsemblMetazoa" id="XP_038045151.1"/>
    </source>
</evidence>
<organism evidence="1 2">
    <name type="scientific">Patiria miniata</name>
    <name type="common">Bat star</name>
    <name type="synonym">Asterina miniata</name>
    <dbReference type="NCBI Taxonomy" id="46514"/>
    <lineage>
        <taxon>Eukaryota</taxon>
        <taxon>Metazoa</taxon>
        <taxon>Echinodermata</taxon>
        <taxon>Eleutherozoa</taxon>
        <taxon>Asterozoa</taxon>
        <taxon>Asteroidea</taxon>
        <taxon>Valvatacea</taxon>
        <taxon>Valvatida</taxon>
        <taxon>Asterinidae</taxon>
        <taxon>Patiria</taxon>
    </lineage>
</organism>
<dbReference type="InterPro" id="IPR036514">
    <property type="entry name" value="SGNH_hydro_sf"/>
</dbReference>
<dbReference type="OrthoDB" id="6097038at2759"/>
<dbReference type="RefSeq" id="XP_038045151.1">
    <property type="nucleotide sequence ID" value="XM_038189223.1"/>
</dbReference>
<dbReference type="EnsemblMetazoa" id="XM_038189223.1">
    <property type="protein sequence ID" value="XP_038045151.1"/>
    <property type="gene ID" value="LOC119719725"/>
</dbReference>
<dbReference type="InterPro" id="IPR043502">
    <property type="entry name" value="DNA/RNA_pol_sf"/>
</dbReference>
<name>A0A913Z2C5_PATMI</name>
<dbReference type="InterPro" id="IPR052055">
    <property type="entry name" value="Hepadnavirus_pol/RT"/>
</dbReference>
<dbReference type="Gene3D" id="3.30.70.270">
    <property type="match status" value="1"/>
</dbReference>
<dbReference type="InterPro" id="IPR043128">
    <property type="entry name" value="Rev_trsase/Diguanyl_cyclase"/>
</dbReference>
<dbReference type="Gene3D" id="3.10.10.10">
    <property type="entry name" value="HIV Type 1 Reverse Transcriptase, subunit A, domain 1"/>
    <property type="match status" value="1"/>
</dbReference>
<dbReference type="GeneID" id="119719725"/>
<dbReference type="PANTHER" id="PTHR33050">
    <property type="entry name" value="REVERSE TRANSCRIPTASE DOMAIN-CONTAINING PROTEIN"/>
    <property type="match status" value="1"/>
</dbReference>
<sequence>MGDQVRVWLHGGVDLFEFFQPYQGKYRGRDFNSETPPHMYFPNAPICKQFVPSINDTITKRLIEGSVELLGAVHEVSPPKCVNALSIEPSKPRLVLSMKGPNLWCKDTPFKLVPLGDIVKPVHKGGFFSGTDDAQGYKQLLLTGRSKTFCGFEWAGFYFEDTTLPFGFKNSAYIYSTVGFCLSTWLKNRGIHTEVWIDDRFIGEAGGDGKVDGYKKKETFAGVREDILSEDRVCLKTMQRFIGKCQSFVLVFPAARLFVRECCSFTSQMDDVTPVQLTQSVREEVLFWRFIDSVSQPIPWRQERHLRLLLSSDASGYRWGGVLAQGNKGITFGDYWPPEVQRSTDICYKEALALYFVLISVMNQLWDKRVDVQVDSEGLYHAWSGLRARSTALAGVLRLILAFTLEANFDLRLQWVPSGSNRADVPSRTLSRADSKLSSSLWWLLQEEFGGNTGFTLDLMALQSNVPQGKNGLPIKFFSRDLVPGTSGVNVFAQPCPRGEVLYAFPPFVLISSVIRLLREWGDVVATLVVPKHPHPRPWWPHLNSFAQKSMRLSEAGQTGVLEVPSRSGYVPNGKGLPFELWAFRCYFPPGPDILRESRTLTEQKSVLIVSDSMFKGIVKFAWPSFLKVNVNVNGGAKMATLLRILAAACRSQKLDLAVLHGGINDISNKGKGAAGVGELLRVFKVASRRLRVQCPDVQFVLSAVCQTRSVDINHRVASVNSALRELCERPGWHFLSNDHIYQRDLKDQVHLTVWGSLKLHRRLQMFLRSICGGRTGVAIHPEADRPSS</sequence>
<dbReference type="SUPFAM" id="SSF52266">
    <property type="entry name" value="SGNH hydrolase"/>
    <property type="match status" value="1"/>
</dbReference>
<evidence type="ECO:0000313" key="2">
    <source>
        <dbReference type="Proteomes" id="UP000887568"/>
    </source>
</evidence>